<organism evidence="1 2">
    <name type="scientific">Aspergillus tubingensis (strain CBS 134.48)</name>
    <dbReference type="NCBI Taxonomy" id="767770"/>
    <lineage>
        <taxon>Eukaryota</taxon>
        <taxon>Fungi</taxon>
        <taxon>Dikarya</taxon>
        <taxon>Ascomycota</taxon>
        <taxon>Pezizomycotina</taxon>
        <taxon>Eurotiomycetes</taxon>
        <taxon>Eurotiomycetidae</taxon>
        <taxon>Eurotiales</taxon>
        <taxon>Aspergillaceae</taxon>
        <taxon>Aspergillus</taxon>
        <taxon>Aspergillus subgen. Circumdati</taxon>
    </lineage>
</organism>
<dbReference type="EMBL" id="KV878204">
    <property type="protein sequence ID" value="OJI83009.1"/>
    <property type="molecule type" value="Genomic_DNA"/>
</dbReference>
<accession>A0A1L9N145</accession>
<name>A0A1L9N145_ASPTC</name>
<evidence type="ECO:0000313" key="1">
    <source>
        <dbReference type="EMBL" id="OJI83009.1"/>
    </source>
</evidence>
<evidence type="ECO:0000313" key="2">
    <source>
        <dbReference type="Proteomes" id="UP000184304"/>
    </source>
</evidence>
<proteinExistence type="predicted"/>
<keyword evidence="2" id="KW-1185">Reference proteome</keyword>
<gene>
    <name evidence="1" type="ORF">ASPTUDRAFT_67082</name>
</gene>
<dbReference type="AlphaFoldDB" id="A0A1L9N145"/>
<reference evidence="2" key="1">
    <citation type="journal article" date="2017" name="Genome Biol.">
        <title>Comparative genomics reveals high biological diversity and specific adaptations in the industrially and medically important fungal genus Aspergillus.</title>
        <authorList>
            <person name="de Vries R.P."/>
            <person name="Riley R."/>
            <person name="Wiebenga A."/>
            <person name="Aguilar-Osorio G."/>
            <person name="Amillis S."/>
            <person name="Uchima C.A."/>
            <person name="Anderluh G."/>
            <person name="Asadollahi M."/>
            <person name="Askin M."/>
            <person name="Barry K."/>
            <person name="Battaglia E."/>
            <person name="Bayram O."/>
            <person name="Benocci T."/>
            <person name="Braus-Stromeyer S.A."/>
            <person name="Caldana C."/>
            <person name="Canovas D."/>
            <person name="Cerqueira G.C."/>
            <person name="Chen F."/>
            <person name="Chen W."/>
            <person name="Choi C."/>
            <person name="Clum A."/>
            <person name="Dos Santos R.A."/>
            <person name="Damasio A.R."/>
            <person name="Diallinas G."/>
            <person name="Emri T."/>
            <person name="Fekete E."/>
            <person name="Flipphi M."/>
            <person name="Freyberg S."/>
            <person name="Gallo A."/>
            <person name="Gournas C."/>
            <person name="Habgood R."/>
            <person name="Hainaut M."/>
            <person name="Harispe M.L."/>
            <person name="Henrissat B."/>
            <person name="Hilden K.S."/>
            <person name="Hope R."/>
            <person name="Hossain A."/>
            <person name="Karabika E."/>
            <person name="Karaffa L."/>
            <person name="Karanyi Z."/>
            <person name="Krasevec N."/>
            <person name="Kuo A."/>
            <person name="Kusch H."/>
            <person name="LaButti K."/>
            <person name="Lagendijk E.L."/>
            <person name="Lapidus A."/>
            <person name="Levasseur A."/>
            <person name="Lindquist E."/>
            <person name="Lipzen A."/>
            <person name="Logrieco A.F."/>
            <person name="MacCabe A."/>
            <person name="Maekelae M.R."/>
            <person name="Malavazi I."/>
            <person name="Melin P."/>
            <person name="Meyer V."/>
            <person name="Mielnichuk N."/>
            <person name="Miskei M."/>
            <person name="Molnar A.P."/>
            <person name="Mule G."/>
            <person name="Ngan C.Y."/>
            <person name="Orejas M."/>
            <person name="Orosz E."/>
            <person name="Ouedraogo J.P."/>
            <person name="Overkamp K.M."/>
            <person name="Park H.-S."/>
            <person name="Perrone G."/>
            <person name="Piumi F."/>
            <person name="Punt P.J."/>
            <person name="Ram A.F."/>
            <person name="Ramon A."/>
            <person name="Rauscher S."/>
            <person name="Record E."/>
            <person name="Riano-Pachon D.M."/>
            <person name="Robert V."/>
            <person name="Roehrig J."/>
            <person name="Ruller R."/>
            <person name="Salamov A."/>
            <person name="Salih N.S."/>
            <person name="Samson R.A."/>
            <person name="Sandor E."/>
            <person name="Sanguinetti M."/>
            <person name="Schuetze T."/>
            <person name="Sepcic K."/>
            <person name="Shelest E."/>
            <person name="Sherlock G."/>
            <person name="Sophianopoulou V."/>
            <person name="Squina F.M."/>
            <person name="Sun H."/>
            <person name="Susca A."/>
            <person name="Todd R.B."/>
            <person name="Tsang A."/>
            <person name="Unkles S.E."/>
            <person name="van de Wiele N."/>
            <person name="van Rossen-Uffink D."/>
            <person name="Oliveira J.V."/>
            <person name="Vesth T.C."/>
            <person name="Visser J."/>
            <person name="Yu J.-H."/>
            <person name="Zhou M."/>
            <person name="Andersen M.R."/>
            <person name="Archer D.B."/>
            <person name="Baker S.E."/>
            <person name="Benoit I."/>
            <person name="Brakhage A.A."/>
            <person name="Braus G.H."/>
            <person name="Fischer R."/>
            <person name="Frisvad J.C."/>
            <person name="Goldman G.H."/>
            <person name="Houbraken J."/>
            <person name="Oakley B."/>
            <person name="Pocsi I."/>
            <person name="Scazzocchio C."/>
            <person name="Seiboth B."/>
            <person name="vanKuyk P.A."/>
            <person name="Wortman J."/>
            <person name="Dyer P.S."/>
            <person name="Grigoriev I.V."/>
        </authorList>
    </citation>
    <scope>NUCLEOTIDE SEQUENCE [LARGE SCALE GENOMIC DNA]</scope>
    <source>
        <strain evidence="2">CBS 134.48</strain>
    </source>
</reference>
<protein>
    <submittedName>
        <fullName evidence="1">Uncharacterized protein</fullName>
    </submittedName>
</protein>
<sequence length="140" mass="15770">MDYAMDLMNSEMADFVIDYPRGKSAVLQGILNAIPPDRSPFLALDTVNEISSVQEIEVLNQIWGALSVVTHEPVVPVIIQSVSLIIPSLPRVKQLDEGRPLTDLVVAMQLAGKFDGYYQKMEYVNSEKSENRFWLRCMPI</sequence>
<dbReference type="Proteomes" id="UP000184304">
    <property type="component" value="Unassembled WGS sequence"/>
</dbReference>
<dbReference type="VEuPathDB" id="FungiDB:ASPTUDRAFT_67082"/>
<dbReference type="STRING" id="767770.A0A1L9N145"/>